<evidence type="ECO:0000256" key="1">
    <source>
        <dbReference type="SAM" id="MobiDB-lite"/>
    </source>
</evidence>
<sequence length="69" mass="7464">MSLGDEQSHREGTDDSVDIISLQANDSLYGSEGQAGEDDEDEFRSDDFEEGSPHSGILSHFESSKIIGS</sequence>
<dbReference type="Proteomes" id="UP000727407">
    <property type="component" value="Unassembled WGS sequence"/>
</dbReference>
<reference evidence="2" key="1">
    <citation type="submission" date="2020-07" db="EMBL/GenBank/DDBJ databases">
        <title>Clarias magur genome sequencing, assembly and annotation.</title>
        <authorList>
            <person name="Kushwaha B."/>
            <person name="Kumar R."/>
            <person name="Das P."/>
            <person name="Joshi C.G."/>
            <person name="Kumar D."/>
            <person name="Nagpure N.S."/>
            <person name="Pandey M."/>
            <person name="Agarwal S."/>
            <person name="Srivastava S."/>
            <person name="Singh M."/>
            <person name="Sahoo L."/>
            <person name="Jayasankar P."/>
            <person name="Meher P.K."/>
            <person name="Koringa P.G."/>
            <person name="Iquebal M.A."/>
            <person name="Das S.P."/>
            <person name="Bit A."/>
            <person name="Patnaik S."/>
            <person name="Patel N."/>
            <person name="Shah T.M."/>
            <person name="Hinsu A."/>
            <person name="Jena J.K."/>
        </authorList>
    </citation>
    <scope>NUCLEOTIDE SEQUENCE</scope>
    <source>
        <strain evidence="2">CIFAMagur01</strain>
        <tissue evidence="2">Testis</tissue>
    </source>
</reference>
<protein>
    <submittedName>
        <fullName evidence="2">Uncharacterized protein</fullName>
    </submittedName>
</protein>
<name>A0A8J4WTE9_CLAMG</name>
<dbReference type="EMBL" id="QNUK01000704">
    <property type="protein sequence ID" value="KAF5890252.1"/>
    <property type="molecule type" value="Genomic_DNA"/>
</dbReference>
<comment type="caution">
    <text evidence="2">The sequence shown here is derived from an EMBL/GenBank/DDBJ whole genome shotgun (WGS) entry which is preliminary data.</text>
</comment>
<gene>
    <name evidence="2" type="ORF">DAT39_020040</name>
</gene>
<proteinExistence type="predicted"/>
<feature type="region of interest" description="Disordered" evidence="1">
    <location>
        <begin position="1"/>
        <end position="69"/>
    </location>
</feature>
<accession>A0A8J4WTE9</accession>
<evidence type="ECO:0000313" key="2">
    <source>
        <dbReference type="EMBL" id="KAF5890252.1"/>
    </source>
</evidence>
<feature type="compositionally biased region" description="Acidic residues" evidence="1">
    <location>
        <begin position="35"/>
        <end position="50"/>
    </location>
</feature>
<feature type="compositionally biased region" description="Basic and acidic residues" evidence="1">
    <location>
        <begin position="1"/>
        <end position="13"/>
    </location>
</feature>
<organism evidence="2 3">
    <name type="scientific">Clarias magur</name>
    <name type="common">Asian catfish</name>
    <name type="synonym">Macropteronotus magur</name>
    <dbReference type="NCBI Taxonomy" id="1594786"/>
    <lineage>
        <taxon>Eukaryota</taxon>
        <taxon>Metazoa</taxon>
        <taxon>Chordata</taxon>
        <taxon>Craniata</taxon>
        <taxon>Vertebrata</taxon>
        <taxon>Euteleostomi</taxon>
        <taxon>Actinopterygii</taxon>
        <taxon>Neopterygii</taxon>
        <taxon>Teleostei</taxon>
        <taxon>Ostariophysi</taxon>
        <taxon>Siluriformes</taxon>
        <taxon>Clariidae</taxon>
        <taxon>Clarias</taxon>
    </lineage>
</organism>
<keyword evidence="3" id="KW-1185">Reference proteome</keyword>
<evidence type="ECO:0000313" key="3">
    <source>
        <dbReference type="Proteomes" id="UP000727407"/>
    </source>
</evidence>
<dbReference type="AlphaFoldDB" id="A0A8J4WTE9"/>